<accession>A0ABS9ZBF7</accession>
<dbReference type="Gene3D" id="1.10.10.2520">
    <property type="entry name" value="Cell wall hydrolase SleB, domain 1"/>
    <property type="match status" value="1"/>
</dbReference>
<dbReference type="GO" id="GO:0016787">
    <property type="term" value="F:hydrolase activity"/>
    <property type="evidence" value="ECO:0007669"/>
    <property type="project" value="UniProtKB-KW"/>
</dbReference>
<gene>
    <name evidence="3" type="ORF">K2U94_18930</name>
</gene>
<feature type="region of interest" description="Disordered" evidence="1">
    <location>
        <begin position="166"/>
        <end position="187"/>
    </location>
</feature>
<dbReference type="Pfam" id="PF07486">
    <property type="entry name" value="Hydrolase_2"/>
    <property type="match status" value="1"/>
</dbReference>
<proteinExistence type="predicted"/>
<comment type="caution">
    <text evidence="3">The sequence shown here is derived from an EMBL/GenBank/DDBJ whole genome shotgun (WGS) entry which is preliminary data.</text>
</comment>
<feature type="domain" description="Cell wall hydrolase SleB" evidence="2">
    <location>
        <begin position="301"/>
        <end position="411"/>
    </location>
</feature>
<name>A0ABS9ZBF7_9HYPH</name>
<evidence type="ECO:0000259" key="2">
    <source>
        <dbReference type="Pfam" id="PF07486"/>
    </source>
</evidence>
<dbReference type="InterPro" id="IPR042047">
    <property type="entry name" value="SleB_dom1"/>
</dbReference>
<dbReference type="Proteomes" id="UP001139104">
    <property type="component" value="Unassembled WGS sequence"/>
</dbReference>
<evidence type="ECO:0000256" key="1">
    <source>
        <dbReference type="SAM" id="MobiDB-lite"/>
    </source>
</evidence>
<dbReference type="EMBL" id="JAIVFP010000001">
    <property type="protein sequence ID" value="MCI4684815.1"/>
    <property type="molecule type" value="Genomic_DNA"/>
</dbReference>
<keyword evidence="3" id="KW-0378">Hydrolase</keyword>
<keyword evidence="4" id="KW-1185">Reference proteome</keyword>
<reference evidence="3" key="1">
    <citation type="journal article" date="2022" name="ISME J.">
        <title>Identification of active gaseous-alkane degraders at natural gas seeps.</title>
        <authorList>
            <person name="Farhan Ul Haque M."/>
            <person name="Hernandez M."/>
            <person name="Crombie A.T."/>
            <person name="Murrell J.C."/>
        </authorList>
    </citation>
    <scope>NUCLEOTIDE SEQUENCE</scope>
    <source>
        <strain evidence="3">PC2</strain>
    </source>
</reference>
<evidence type="ECO:0000313" key="3">
    <source>
        <dbReference type="EMBL" id="MCI4684815.1"/>
    </source>
</evidence>
<organism evidence="3 4">
    <name type="scientific">Candidatus Rhodoblastus alkanivorans</name>
    <dbReference type="NCBI Taxonomy" id="2954117"/>
    <lineage>
        <taxon>Bacteria</taxon>
        <taxon>Pseudomonadati</taxon>
        <taxon>Pseudomonadota</taxon>
        <taxon>Alphaproteobacteria</taxon>
        <taxon>Hyphomicrobiales</taxon>
        <taxon>Rhodoblastaceae</taxon>
        <taxon>Rhodoblastus</taxon>
    </lineage>
</organism>
<dbReference type="InterPro" id="IPR011105">
    <property type="entry name" value="Cell_wall_hydrolase_SleB"/>
</dbReference>
<protein>
    <submittedName>
        <fullName evidence="3">Cell wall hydrolase</fullName>
    </submittedName>
</protein>
<evidence type="ECO:0000313" key="4">
    <source>
        <dbReference type="Proteomes" id="UP001139104"/>
    </source>
</evidence>
<sequence length="416" mass="44934">MRIARRQTPTSWLRPLWPRLFWAMRIATPWALGVALLASFTADAGQEVPQGASMAPISALNAAVVPAPFAPDPLTLDADFGPHFGRGLLQEARLELGPPEMLATIPDEIEPRTDLKKGARIFPEVDRSHKGDPLIGLRPSISSRLRQKGALDRLRADILTFGQDESGLASSFSPRDGDPPGPDSVAHFEAWDADDAPVTQSGVSDASPTSGPGDMTMRPAALAERIAQGATPPVPRADALGSNTPFAADQTPVQADLSVIARGEQAAGSSSRRDYLAMIPSERLASEKHCLAQAVYFEARGESEEGQAAVAQVVLNRMTSGLYPSTICGVVFQNRSHYRACQFSFACDGHALRIREPDAWTEATQVAENVLAGKTWNADIGDATHYHANYVRPRWARSLKKMDVIGKHIFYRLGPG</sequence>
<dbReference type="RefSeq" id="WP_243068693.1">
    <property type="nucleotide sequence ID" value="NZ_JAIVFP010000001.1"/>
</dbReference>